<feature type="domain" description="Calponin-homology (CH)" evidence="3">
    <location>
        <begin position="3"/>
        <end position="86"/>
    </location>
</feature>
<evidence type="ECO:0000313" key="5">
    <source>
        <dbReference type="Proteomes" id="UP000030746"/>
    </source>
</evidence>
<name>V4ANU3_LOTGI</name>
<dbReference type="AlphaFoldDB" id="V4ANU3"/>
<evidence type="ECO:0000313" key="4">
    <source>
        <dbReference type="EMBL" id="ESO98827.1"/>
    </source>
</evidence>
<keyword evidence="2" id="KW-0009">Actin-binding</keyword>
<dbReference type="HOGENOM" id="CLU_157491_0_0_1"/>
<evidence type="ECO:0000256" key="1">
    <source>
        <dbReference type="ARBA" id="ARBA00022737"/>
    </source>
</evidence>
<dbReference type="Pfam" id="PF00307">
    <property type="entry name" value="CH"/>
    <property type="match status" value="1"/>
</dbReference>
<gene>
    <name evidence="4" type="ORF">LOTGIDRAFT_89490</name>
</gene>
<dbReference type="GO" id="GO:0030036">
    <property type="term" value="P:actin cytoskeleton organization"/>
    <property type="evidence" value="ECO:0007669"/>
    <property type="project" value="InterPro"/>
</dbReference>
<evidence type="ECO:0000259" key="3">
    <source>
        <dbReference type="PROSITE" id="PS50021"/>
    </source>
</evidence>
<dbReference type="GO" id="GO:0051015">
    <property type="term" value="F:actin filament binding"/>
    <property type="evidence" value="ECO:0007669"/>
    <property type="project" value="InterPro"/>
</dbReference>
<dbReference type="CTD" id="20252856"/>
<dbReference type="RefSeq" id="XP_009050339.1">
    <property type="nucleotide sequence ID" value="XM_009052091.1"/>
</dbReference>
<evidence type="ECO:0000256" key="2">
    <source>
        <dbReference type="ARBA" id="ARBA00023203"/>
    </source>
</evidence>
<dbReference type="InterPro" id="IPR044801">
    <property type="entry name" value="Filamin"/>
</dbReference>
<protein>
    <recommendedName>
        <fullName evidence="3">Calponin-homology (CH) domain-containing protein</fullName>
    </recommendedName>
</protein>
<dbReference type="InterPro" id="IPR001589">
    <property type="entry name" value="Actinin_actin-bd_CS"/>
</dbReference>
<feature type="non-terminal residue" evidence="4">
    <location>
        <position position="86"/>
    </location>
</feature>
<dbReference type="EMBL" id="KB201205">
    <property type="protein sequence ID" value="ESO98827.1"/>
    <property type="molecule type" value="Genomic_DNA"/>
</dbReference>
<sequence>WKEIQTNTFVNWANIHMQDRNLGIENLEEDMKDGVRLCALVEVLQNKKIVGKVVQNPKNSHQSLQNATVALTAVANDNVKLVNIGK</sequence>
<organism evidence="4 5">
    <name type="scientific">Lottia gigantea</name>
    <name type="common">Giant owl limpet</name>
    <dbReference type="NCBI Taxonomy" id="225164"/>
    <lineage>
        <taxon>Eukaryota</taxon>
        <taxon>Metazoa</taxon>
        <taxon>Spiralia</taxon>
        <taxon>Lophotrochozoa</taxon>
        <taxon>Mollusca</taxon>
        <taxon>Gastropoda</taxon>
        <taxon>Patellogastropoda</taxon>
        <taxon>Lottioidea</taxon>
        <taxon>Lottiidae</taxon>
        <taxon>Lottia</taxon>
    </lineage>
</organism>
<dbReference type="InterPro" id="IPR001715">
    <property type="entry name" value="CH_dom"/>
</dbReference>
<dbReference type="OrthoDB" id="18740at2759"/>
<dbReference type="GeneID" id="20252856"/>
<accession>V4ANU3</accession>
<dbReference type="Proteomes" id="UP000030746">
    <property type="component" value="Unassembled WGS sequence"/>
</dbReference>
<reference evidence="4 5" key="1">
    <citation type="journal article" date="2013" name="Nature">
        <title>Insights into bilaterian evolution from three spiralian genomes.</title>
        <authorList>
            <person name="Simakov O."/>
            <person name="Marletaz F."/>
            <person name="Cho S.J."/>
            <person name="Edsinger-Gonzales E."/>
            <person name="Havlak P."/>
            <person name="Hellsten U."/>
            <person name="Kuo D.H."/>
            <person name="Larsson T."/>
            <person name="Lv J."/>
            <person name="Arendt D."/>
            <person name="Savage R."/>
            <person name="Osoegawa K."/>
            <person name="de Jong P."/>
            <person name="Grimwood J."/>
            <person name="Chapman J.A."/>
            <person name="Shapiro H."/>
            <person name="Aerts A."/>
            <person name="Otillar R.P."/>
            <person name="Terry A.Y."/>
            <person name="Boore J.L."/>
            <person name="Grigoriev I.V."/>
            <person name="Lindberg D.R."/>
            <person name="Seaver E.C."/>
            <person name="Weisblat D.A."/>
            <person name="Putnam N.H."/>
            <person name="Rokhsar D.S."/>
        </authorList>
    </citation>
    <scope>NUCLEOTIDE SEQUENCE [LARGE SCALE GENOMIC DNA]</scope>
</reference>
<dbReference type="PROSITE" id="PS00019">
    <property type="entry name" value="ACTININ_1"/>
    <property type="match status" value="1"/>
</dbReference>
<dbReference type="InterPro" id="IPR036872">
    <property type="entry name" value="CH_dom_sf"/>
</dbReference>
<dbReference type="PANTHER" id="PTHR38537:SF8">
    <property type="entry name" value="FILAMIN-A"/>
    <property type="match status" value="1"/>
</dbReference>
<dbReference type="OMA" id="GMITNNY"/>
<keyword evidence="1" id="KW-0677">Repeat</keyword>
<dbReference type="Gene3D" id="1.10.418.10">
    <property type="entry name" value="Calponin-like domain"/>
    <property type="match status" value="1"/>
</dbReference>
<dbReference type="STRING" id="225164.V4ANU3"/>
<feature type="non-terminal residue" evidence="4">
    <location>
        <position position="1"/>
    </location>
</feature>
<dbReference type="PANTHER" id="PTHR38537">
    <property type="entry name" value="JITTERBUG, ISOFORM N"/>
    <property type="match status" value="1"/>
</dbReference>
<dbReference type="PROSITE" id="PS50021">
    <property type="entry name" value="CH"/>
    <property type="match status" value="1"/>
</dbReference>
<proteinExistence type="predicted"/>
<dbReference type="SUPFAM" id="SSF47576">
    <property type="entry name" value="Calponin-homology domain, CH-domain"/>
    <property type="match status" value="1"/>
</dbReference>
<dbReference type="KEGG" id="lgi:LOTGIDRAFT_89490"/>
<keyword evidence="5" id="KW-1185">Reference proteome</keyword>